<dbReference type="RefSeq" id="WP_220619762.1">
    <property type="nucleotide sequence ID" value="NZ_RKLR01000008.1"/>
</dbReference>
<proteinExistence type="predicted"/>
<keyword evidence="3" id="KW-1185">Reference proteome</keyword>
<protein>
    <submittedName>
        <fullName evidence="2">Uncharacterized protein</fullName>
    </submittedName>
</protein>
<dbReference type="AlphaFoldDB" id="A0AAW4PXJ8"/>
<keyword evidence="1" id="KW-1133">Transmembrane helix</keyword>
<keyword evidence="1" id="KW-0812">Transmembrane</keyword>
<feature type="transmembrane region" description="Helical" evidence="1">
    <location>
        <begin position="65"/>
        <end position="84"/>
    </location>
</feature>
<evidence type="ECO:0000313" key="3">
    <source>
        <dbReference type="Proteomes" id="UP001430377"/>
    </source>
</evidence>
<accession>A0AAW4PXJ8</accession>
<dbReference type="EMBL" id="RKLR01000008">
    <property type="protein sequence ID" value="MBX0324839.1"/>
    <property type="molecule type" value="Genomic_DNA"/>
</dbReference>
<feature type="transmembrane region" description="Helical" evidence="1">
    <location>
        <begin position="37"/>
        <end position="59"/>
    </location>
</feature>
<sequence>MIVDMFELYEGLVGLGILAGIAFVLHSDRFLVIHREFLLLIAAGTVLSITAQMAFLYYWPSGLQLAHLLFILSIAAGLYSLVAARHETLPSINRLSGP</sequence>
<reference evidence="2 3" key="1">
    <citation type="submission" date="2021-06" db="EMBL/GenBank/DDBJ databases">
        <title>Halomicroarcula sp. a new haloarchaeum isolated from saline soil.</title>
        <authorList>
            <person name="Duran-Viseras A."/>
            <person name="Sanchez-Porro C."/>
            <person name="Ventosa A."/>
        </authorList>
    </citation>
    <scope>NUCLEOTIDE SEQUENCE [LARGE SCALE GENOMIC DNA]</scope>
    <source>
        <strain evidence="2 3">F13</strain>
    </source>
</reference>
<name>A0AAW4PXJ8_9EURY</name>
<keyword evidence="1" id="KW-0472">Membrane</keyword>
<organism evidence="2 3">
    <name type="scientific">Haloarcula rubra</name>
    <dbReference type="NCBI Taxonomy" id="2487747"/>
    <lineage>
        <taxon>Archaea</taxon>
        <taxon>Methanobacteriati</taxon>
        <taxon>Methanobacteriota</taxon>
        <taxon>Stenosarchaea group</taxon>
        <taxon>Halobacteria</taxon>
        <taxon>Halobacteriales</taxon>
        <taxon>Haloarculaceae</taxon>
        <taxon>Haloarcula</taxon>
    </lineage>
</organism>
<evidence type="ECO:0000256" key="1">
    <source>
        <dbReference type="SAM" id="Phobius"/>
    </source>
</evidence>
<comment type="caution">
    <text evidence="2">The sequence shown here is derived from an EMBL/GenBank/DDBJ whole genome shotgun (WGS) entry which is preliminary data.</text>
</comment>
<dbReference type="Proteomes" id="UP001430377">
    <property type="component" value="Unassembled WGS sequence"/>
</dbReference>
<gene>
    <name evidence="2" type="ORF">EGH21_17570</name>
</gene>
<feature type="transmembrane region" description="Helical" evidence="1">
    <location>
        <begin position="6"/>
        <end position="25"/>
    </location>
</feature>
<evidence type="ECO:0000313" key="2">
    <source>
        <dbReference type="EMBL" id="MBX0324839.1"/>
    </source>
</evidence>